<keyword evidence="4" id="KW-0624">Polysaccharide degradation</keyword>
<dbReference type="InterPro" id="IPR042837">
    <property type="entry name" value="PTX3"/>
</dbReference>
<sequence>MTTLPRPEDPDAPLRAALKLAKDKGTPVPVDEVFTETSRTWANPDGHLTTESYAGPAQVEQSDGSWAWIDTTLVEKGGVLKPKVAKADIELSLGGSRPFASMHGGKGRRFALSWTRQLPHPEVSGNVAIYRDAAGAGADLVVTALPAGFRHDVVLRERPTGPVEYRMPVVSDGLRFGKDKIDGLALKDAAGKTIASAPKPVMFDAGPTNAEKQDRTATPLRQGKIDTRVESDNGRQTLVLKPDPAFLADPATRYPVTVDPTTTLTVLTDKLVANSTADTSSSAQRMNVGTSCSSNNGSTFTCRYSRALVKFNAATIVGKTITGAQLSMKADSTVGCKWYGPGSYYATRITSDWNDSVSWSDQPTNNWIGDSQTCPTDGLIPWTFTWNATDIVAAWAAGLPNYGIQVRGNPESVGCNCGMEAAFHSSEATGAGAYPPKLSVTYLLPPEIPTVTAQSVDSVDGEHAIIRSKDVHVGYSSTSPDGKKLDYTVEVSDSTLPPPAPPAVTDGAARWNFDEGTGTTAANSVAAGPALTLKSNAGWATGKTGKALSFTAAGAYAATPAKLINTNAGFSVAGWIRPDEEEDLTLASQDGGINSGFYLGYRGFYETSGIQSWQMAMPSNTADPTVKRIVARRTVPLSTWTHLVGVYDATAKKLRLYVGGQLAGEIAHTSGWNATGAFQVGRMKLNGTYYSGDFQQDQSKGLIDDLRVYQRVLTGDEIKTLAGVPISTTFTGPVPSVDTAIPSGQPVTKTYDLGNVNTYRFKVTACLNAVTPATCSQSPYYRITTDAPYPPSDLQTGLSDETRPILSGIVSRPSGDSVTAKFYLADGAGNPVGTSPLGEVIAAGGTRASLRIPEGMVEPGHDYTWQMQACAEDVCTPKSAVVSFTTPGQATDPVETVHEVTLTRDNFVIKTAKVDSTACNNAPCPLTDSGTVQVGGSGTDKLVSVLNIKLDQLPDGVAISEAILKLGSATCPDSPCTGTTTVTAAPLKSEVTSETKGPDLLGDVDDVTFSLPVSAPQADIAGTEYAWLLLTSDTAERVIFGDAGAPENISLVIKYLPPTPPSKVLNLVAAAGDSGATASWGWPESNGSSAMVDGFDVEVLNPDGTVKQTSDSPGATVSIDGLANGLTYTIRVRARTRIGAGAWEVTSVVPRALTPPASPPSPGKPCDTAGYGNAIHDFYTTQDSVLEGESIDVWAVPAGAAHAPSTPILSLLNQRLVNEKQGLDTADKRRANSAVQVSDLIVKDMTDGTVMATASVERTWDQITRDTQGVDHIEQKASSQDVVFVFERCGNLEGEIYVPDLEQDATDMVADDVLPGRAGAGQISGSNHGQFMDYYTPSFSKVWKLHVVAGSYWTGGSILGPTFWRIDPWNNYARLVPIANKYYNTAFGKYVLKNSRLQIESHACFQNSSYSAEVEVGFEIAMPRSLGGSISATISGETEERCRSVKAKWPPNSRSALTIDVRPVDGECKTSALGYCHLTGYQHRVDGLLQWRYYSTSVDRNGKPVKIIKHKDVYIAAKCDWQTSWGLRATEGQGYHCVRQG</sequence>
<dbReference type="NCBIfam" id="NF033679">
    <property type="entry name" value="DNRLRE_dom"/>
    <property type="match status" value="1"/>
</dbReference>
<evidence type="ECO:0000256" key="1">
    <source>
        <dbReference type="ARBA" id="ARBA00022729"/>
    </source>
</evidence>
<keyword evidence="2" id="KW-1015">Disulfide bond</keyword>
<dbReference type="SUPFAM" id="SSF49265">
    <property type="entry name" value="Fibronectin type III"/>
    <property type="match status" value="1"/>
</dbReference>
<dbReference type="CDD" id="cd00063">
    <property type="entry name" value="FN3"/>
    <property type="match status" value="1"/>
</dbReference>
<accession>A0ABV9CNB4</accession>
<reference evidence="7" key="1">
    <citation type="journal article" date="2019" name="Int. J. Syst. Evol. Microbiol.">
        <title>The Global Catalogue of Microorganisms (GCM) 10K type strain sequencing project: providing services to taxonomists for standard genome sequencing and annotation.</title>
        <authorList>
            <consortium name="The Broad Institute Genomics Platform"/>
            <consortium name="The Broad Institute Genome Sequencing Center for Infectious Disease"/>
            <person name="Wu L."/>
            <person name="Ma J."/>
        </authorList>
    </citation>
    <scope>NUCLEOTIDE SEQUENCE [LARGE SCALE GENOMIC DNA]</scope>
    <source>
        <strain evidence="7">CGMCC 4.7132</strain>
    </source>
</reference>
<feature type="domain" description="Fibronectin type-III" evidence="5">
    <location>
        <begin position="1057"/>
        <end position="1157"/>
    </location>
</feature>
<dbReference type="Proteomes" id="UP001596004">
    <property type="component" value="Unassembled WGS sequence"/>
</dbReference>
<evidence type="ECO:0000256" key="2">
    <source>
        <dbReference type="ARBA" id="ARBA00023157"/>
    </source>
</evidence>
<comment type="caution">
    <text evidence="6">The sequence shown here is derived from an EMBL/GenBank/DDBJ whole genome shotgun (WGS) entry which is preliminary data.</text>
</comment>
<dbReference type="PANTHER" id="PTHR46943">
    <property type="entry name" value="PENTRAXIN-RELATED PROTEIN PTX3"/>
    <property type="match status" value="1"/>
</dbReference>
<dbReference type="InterPro" id="IPR013783">
    <property type="entry name" value="Ig-like_fold"/>
</dbReference>
<evidence type="ECO:0000259" key="5">
    <source>
        <dbReference type="PROSITE" id="PS50853"/>
    </source>
</evidence>
<dbReference type="InterPro" id="IPR003961">
    <property type="entry name" value="FN3_dom"/>
</dbReference>
<dbReference type="InterPro" id="IPR006558">
    <property type="entry name" value="LamG-like"/>
</dbReference>
<keyword evidence="1" id="KW-0732">Signal</keyword>
<dbReference type="InterPro" id="IPR036116">
    <property type="entry name" value="FN3_sf"/>
</dbReference>
<dbReference type="PANTHER" id="PTHR46943:SF1">
    <property type="entry name" value="PENTRAXIN-RELATED PROTEIN PTX3"/>
    <property type="match status" value="1"/>
</dbReference>
<keyword evidence="3" id="KW-0326">Glycosidase</keyword>
<organism evidence="6 7">
    <name type="scientific">Sphaerisporangium dianthi</name>
    <dbReference type="NCBI Taxonomy" id="1436120"/>
    <lineage>
        <taxon>Bacteria</taxon>
        <taxon>Bacillati</taxon>
        <taxon>Actinomycetota</taxon>
        <taxon>Actinomycetes</taxon>
        <taxon>Streptosporangiales</taxon>
        <taxon>Streptosporangiaceae</taxon>
        <taxon>Sphaerisporangium</taxon>
    </lineage>
</organism>
<dbReference type="EMBL" id="JBHSFP010000025">
    <property type="protein sequence ID" value="MFC4534789.1"/>
    <property type="molecule type" value="Genomic_DNA"/>
</dbReference>
<dbReference type="InterPro" id="IPR013320">
    <property type="entry name" value="ConA-like_dom_sf"/>
</dbReference>
<dbReference type="SUPFAM" id="SSF49899">
    <property type="entry name" value="Concanavalin A-like lectins/glucanases"/>
    <property type="match status" value="1"/>
</dbReference>
<dbReference type="Pfam" id="PF13385">
    <property type="entry name" value="Laminin_G_3"/>
    <property type="match status" value="1"/>
</dbReference>
<evidence type="ECO:0000256" key="3">
    <source>
        <dbReference type="ARBA" id="ARBA00023295"/>
    </source>
</evidence>
<keyword evidence="7" id="KW-1185">Reference proteome</keyword>
<dbReference type="PROSITE" id="PS50853">
    <property type="entry name" value="FN3"/>
    <property type="match status" value="1"/>
</dbReference>
<dbReference type="Pfam" id="PF00041">
    <property type="entry name" value="fn3"/>
    <property type="match status" value="1"/>
</dbReference>
<gene>
    <name evidence="6" type="ORF">ACFO60_28860</name>
</gene>
<dbReference type="Gene3D" id="2.60.40.10">
    <property type="entry name" value="Immunoglobulins"/>
    <property type="match status" value="1"/>
</dbReference>
<evidence type="ECO:0000256" key="4">
    <source>
        <dbReference type="ARBA" id="ARBA00023326"/>
    </source>
</evidence>
<dbReference type="SMART" id="SM00060">
    <property type="entry name" value="FN3"/>
    <property type="match status" value="1"/>
</dbReference>
<dbReference type="SMART" id="SM00560">
    <property type="entry name" value="LamGL"/>
    <property type="match status" value="1"/>
</dbReference>
<dbReference type="Gene3D" id="2.60.120.200">
    <property type="match status" value="1"/>
</dbReference>
<protein>
    <submittedName>
        <fullName evidence="6">LamG-like jellyroll fold domain-containing protein</fullName>
    </submittedName>
</protein>
<keyword evidence="3" id="KW-0378">Hydrolase</keyword>
<name>A0ABV9CNB4_9ACTN</name>
<proteinExistence type="predicted"/>
<evidence type="ECO:0000313" key="6">
    <source>
        <dbReference type="EMBL" id="MFC4534789.1"/>
    </source>
</evidence>
<keyword evidence="4" id="KW-0119">Carbohydrate metabolism</keyword>
<evidence type="ECO:0000313" key="7">
    <source>
        <dbReference type="Proteomes" id="UP001596004"/>
    </source>
</evidence>
<dbReference type="RefSeq" id="WP_380846117.1">
    <property type="nucleotide sequence ID" value="NZ_JBHSFP010000025.1"/>
</dbReference>